<proteinExistence type="predicted"/>
<dbReference type="RefSeq" id="WP_166161819.1">
    <property type="nucleotide sequence ID" value="NZ_CP049740.1"/>
</dbReference>
<evidence type="ECO:0000313" key="2">
    <source>
        <dbReference type="Proteomes" id="UP000501451"/>
    </source>
</evidence>
<protein>
    <submittedName>
        <fullName evidence="1">Uncharacterized protein</fullName>
    </submittedName>
</protein>
<accession>A0A6G7K9H4</accession>
<keyword evidence="2" id="KW-1185">Reference proteome</keyword>
<sequence>MERSLLFTQLARAVKYKIPVNDDLFLRQCASGRNLFHLPDSYRYPTGNIPGYFISLNWNDDFVILEKERKEHNEYYIINRHKEVVEGPFSVEDFDERCYELAINLSLVPMAELDWVINI</sequence>
<dbReference type="AlphaFoldDB" id="A0A6G7K9H4"/>
<gene>
    <name evidence="1" type="ORF">G7057_05070</name>
</gene>
<dbReference type="EMBL" id="CP049740">
    <property type="protein sequence ID" value="QII81906.1"/>
    <property type="molecule type" value="Genomic_DNA"/>
</dbReference>
<organism evidence="1 2">
    <name type="scientific">Jeotgalibaca arthritidis</name>
    <dbReference type="NCBI Taxonomy" id="1868794"/>
    <lineage>
        <taxon>Bacteria</taxon>
        <taxon>Bacillati</taxon>
        <taxon>Bacillota</taxon>
        <taxon>Bacilli</taxon>
        <taxon>Lactobacillales</taxon>
        <taxon>Carnobacteriaceae</taxon>
        <taxon>Jeotgalibaca</taxon>
    </lineage>
</organism>
<name>A0A6G7K9H4_9LACT</name>
<reference evidence="1 2" key="1">
    <citation type="journal article" date="2017" name="Int. J. Syst. Evol. Microbiol.">
        <title>Jeotgalibaca porci sp. nov. and Jeotgalibaca arthritidis sp. nov., isolated from pigs, and emended description of the genus Jeotgalibaca.</title>
        <authorList>
            <person name="Zamora L."/>
            <person name="Perez-Sancho M."/>
            <person name="Dominguez L."/>
            <person name="Fernandez-Garayzabal J.F."/>
            <person name="Vela A.I."/>
        </authorList>
    </citation>
    <scope>NUCLEOTIDE SEQUENCE [LARGE SCALE GENOMIC DNA]</scope>
    <source>
        <strain evidence="1 2">CECT 9157</strain>
    </source>
</reference>
<evidence type="ECO:0000313" key="1">
    <source>
        <dbReference type="EMBL" id="QII81906.1"/>
    </source>
</evidence>
<dbReference type="KEGG" id="jar:G7057_05070"/>
<dbReference type="Proteomes" id="UP000501451">
    <property type="component" value="Chromosome"/>
</dbReference>